<sequence>MRQRYLDLPNFRTARDYRYQEHIRRGAEVAAAHGLVRDYIDRAWARKTDDWYGTRLIAYIPRDARAGLFGVSRRYDGVYASVECSTSEQASDALAATTLAEFEAIARAAARCVAPVARAVAPDDETDADPWLEHDASADRARESKSPAQLSLF</sequence>
<evidence type="ECO:0000256" key="1">
    <source>
        <dbReference type="SAM" id="MobiDB-lite"/>
    </source>
</evidence>
<dbReference type="AlphaFoldDB" id="A0AAQ0BW92"/>
<gene>
    <name evidence="2" type="ORF">I6H06_29620</name>
</gene>
<name>A0AAQ0BW92_BURGL</name>
<reference evidence="2 3" key="1">
    <citation type="submission" date="2020-12" db="EMBL/GenBank/DDBJ databases">
        <title>FDA dAtabase for Regulatory Grade micrObial Sequences (FDA-ARGOS): Supporting development and validation of Infectious Disease Dx tests.</title>
        <authorList>
            <person name="Minogue T."/>
            <person name="Wolcott M."/>
            <person name="Wasieloski L."/>
            <person name="Aguilar W."/>
            <person name="Moore D."/>
            <person name="Jaissle J."/>
            <person name="Tallon L."/>
            <person name="Sadzewicz L."/>
            <person name="Zhao X."/>
            <person name="Boylan J."/>
            <person name="Ott S."/>
            <person name="Bowen H."/>
            <person name="Vavikolanu K."/>
            <person name="Mehta A."/>
            <person name="Aluvathingal J."/>
            <person name="Nadendla S."/>
            <person name="Yan Y."/>
            <person name="Sichtig H."/>
        </authorList>
    </citation>
    <scope>NUCLEOTIDE SEQUENCE [LARGE SCALE GENOMIC DNA]</scope>
    <source>
        <strain evidence="2 3">FDAARGOS_949</strain>
        <plasmid evidence="2 3">unnamed2</plasmid>
    </source>
</reference>
<geneLocation type="plasmid" evidence="2 3">
    <name>unnamed2</name>
</geneLocation>
<organism evidence="2 3">
    <name type="scientific">Burkholderia glumae</name>
    <name type="common">Pseudomonas glumae</name>
    <dbReference type="NCBI Taxonomy" id="337"/>
    <lineage>
        <taxon>Bacteria</taxon>
        <taxon>Pseudomonadati</taxon>
        <taxon>Pseudomonadota</taxon>
        <taxon>Betaproteobacteria</taxon>
        <taxon>Burkholderiales</taxon>
        <taxon>Burkholderiaceae</taxon>
        <taxon>Burkholderia</taxon>
    </lineage>
</organism>
<feature type="region of interest" description="Disordered" evidence="1">
    <location>
        <begin position="124"/>
        <end position="153"/>
    </location>
</feature>
<dbReference type="RefSeq" id="WP_017922598.1">
    <property type="nucleotide sequence ID" value="NZ_CP021077.1"/>
</dbReference>
<dbReference type="GeneID" id="45693406"/>
<protein>
    <submittedName>
        <fullName evidence="2">Uncharacterized protein</fullName>
    </submittedName>
</protein>
<keyword evidence="2" id="KW-0614">Plasmid</keyword>
<evidence type="ECO:0000313" key="2">
    <source>
        <dbReference type="EMBL" id="QPQ94901.1"/>
    </source>
</evidence>
<accession>A0AAQ0BW92</accession>
<evidence type="ECO:0000313" key="3">
    <source>
        <dbReference type="Proteomes" id="UP000594892"/>
    </source>
</evidence>
<feature type="compositionally biased region" description="Basic and acidic residues" evidence="1">
    <location>
        <begin position="131"/>
        <end position="145"/>
    </location>
</feature>
<dbReference type="Proteomes" id="UP000594892">
    <property type="component" value="Plasmid unnamed2"/>
</dbReference>
<dbReference type="EMBL" id="CP065603">
    <property type="protein sequence ID" value="QPQ94901.1"/>
    <property type="molecule type" value="Genomic_DNA"/>
</dbReference>
<proteinExistence type="predicted"/>